<feature type="transmembrane region" description="Helical" evidence="10">
    <location>
        <begin position="31"/>
        <end position="47"/>
    </location>
</feature>
<accession>K6GTQ8</accession>
<evidence type="ECO:0000256" key="4">
    <source>
        <dbReference type="ARBA" id="ARBA00022679"/>
    </source>
</evidence>
<comment type="subcellular location">
    <subcellularLocation>
        <location evidence="1">Cell membrane</location>
        <topology evidence="1">Multi-pass membrane protein</topology>
    </subcellularLocation>
</comment>
<comment type="similarity">
    <text evidence="2 9">Belongs to the membrane-bound acyltransferase family.</text>
</comment>
<keyword evidence="6 10" id="KW-1133">Transmembrane helix</keyword>
<dbReference type="Pfam" id="PF03062">
    <property type="entry name" value="MBOAT"/>
    <property type="match status" value="1"/>
</dbReference>
<keyword evidence="5 10" id="KW-0812">Transmembrane</keyword>
<dbReference type="PANTHER" id="PTHR13285">
    <property type="entry name" value="ACYLTRANSFERASE"/>
    <property type="match status" value="1"/>
</dbReference>
<dbReference type="InterPro" id="IPR004299">
    <property type="entry name" value="MBOAT_fam"/>
</dbReference>
<keyword evidence="4 9" id="KW-0808">Transferase</keyword>
<name>K6GTQ8_9BACT</name>
<feature type="transmembrane region" description="Helical" evidence="10">
    <location>
        <begin position="148"/>
        <end position="167"/>
    </location>
</feature>
<dbReference type="GO" id="GO:0042121">
    <property type="term" value="P:alginic acid biosynthetic process"/>
    <property type="evidence" value="ECO:0007669"/>
    <property type="project" value="InterPro"/>
</dbReference>
<evidence type="ECO:0000256" key="7">
    <source>
        <dbReference type="ARBA" id="ARBA00023136"/>
    </source>
</evidence>
<dbReference type="EMBL" id="ALAO01000078">
    <property type="protein sequence ID" value="EKO40331.1"/>
    <property type="molecule type" value="Genomic_DNA"/>
</dbReference>
<dbReference type="Proteomes" id="UP000006272">
    <property type="component" value="Unassembled WGS sequence"/>
</dbReference>
<feature type="transmembrane region" description="Helical" evidence="10">
    <location>
        <begin position="78"/>
        <end position="97"/>
    </location>
</feature>
<organism evidence="11 12">
    <name type="scientific">Solidesulfovibrio magneticus str. Maddingley MBC34</name>
    <dbReference type="NCBI Taxonomy" id="1206767"/>
    <lineage>
        <taxon>Bacteria</taxon>
        <taxon>Pseudomonadati</taxon>
        <taxon>Thermodesulfobacteriota</taxon>
        <taxon>Desulfovibrionia</taxon>
        <taxon>Desulfovibrionales</taxon>
        <taxon>Desulfovibrionaceae</taxon>
        <taxon>Solidesulfovibrio</taxon>
    </lineage>
</organism>
<dbReference type="PIRSF" id="PIRSF016636">
    <property type="entry name" value="AlgI_DltB"/>
    <property type="match status" value="1"/>
</dbReference>
<feature type="transmembrane region" description="Helical" evidence="10">
    <location>
        <begin position="459"/>
        <end position="484"/>
    </location>
</feature>
<evidence type="ECO:0000313" key="12">
    <source>
        <dbReference type="Proteomes" id="UP000006272"/>
    </source>
</evidence>
<dbReference type="AlphaFoldDB" id="K6GTQ8"/>
<evidence type="ECO:0000256" key="5">
    <source>
        <dbReference type="ARBA" id="ARBA00022692"/>
    </source>
</evidence>
<keyword evidence="8 9" id="KW-0012">Acyltransferase</keyword>
<evidence type="ECO:0000256" key="2">
    <source>
        <dbReference type="ARBA" id="ARBA00010323"/>
    </source>
</evidence>
<dbReference type="InterPro" id="IPR024194">
    <property type="entry name" value="Ac/AlaTfrase_AlgI/DltB"/>
</dbReference>
<keyword evidence="7 9" id="KW-0472">Membrane</keyword>
<feature type="transmembrane region" description="Helical" evidence="10">
    <location>
        <begin position="6"/>
        <end position="24"/>
    </location>
</feature>
<dbReference type="InterPro" id="IPR028362">
    <property type="entry name" value="AlgI"/>
</dbReference>
<evidence type="ECO:0000256" key="9">
    <source>
        <dbReference type="PIRNR" id="PIRNR016636"/>
    </source>
</evidence>
<evidence type="ECO:0000256" key="1">
    <source>
        <dbReference type="ARBA" id="ARBA00004651"/>
    </source>
</evidence>
<feature type="transmembrane region" description="Helical" evidence="10">
    <location>
        <begin position="179"/>
        <end position="201"/>
    </location>
</feature>
<evidence type="ECO:0000256" key="8">
    <source>
        <dbReference type="ARBA" id="ARBA00023315"/>
    </source>
</evidence>
<feature type="transmembrane region" description="Helical" evidence="10">
    <location>
        <begin position="359"/>
        <end position="379"/>
    </location>
</feature>
<keyword evidence="3 9" id="KW-1003">Cell membrane</keyword>
<proteinExistence type="inferred from homology"/>
<evidence type="ECO:0000256" key="10">
    <source>
        <dbReference type="SAM" id="Phobius"/>
    </source>
</evidence>
<gene>
    <name evidence="11" type="ORF">B193_0949</name>
</gene>
<dbReference type="PANTHER" id="PTHR13285:SF23">
    <property type="entry name" value="TEICHOIC ACID D-ALANYLTRANSFERASE"/>
    <property type="match status" value="1"/>
</dbReference>
<feature type="transmembrane region" description="Helical" evidence="10">
    <location>
        <begin position="313"/>
        <end position="338"/>
    </location>
</feature>
<dbReference type="GO" id="GO:0005886">
    <property type="term" value="C:plasma membrane"/>
    <property type="evidence" value="ECO:0007669"/>
    <property type="project" value="UniProtKB-SubCell"/>
</dbReference>
<protein>
    <submittedName>
        <fullName evidence="11">Putative membrane protein involved in D-alanine export</fullName>
    </submittedName>
</protein>
<feature type="transmembrane region" description="Helical" evidence="10">
    <location>
        <begin position="53"/>
        <end position="71"/>
    </location>
</feature>
<evidence type="ECO:0000313" key="11">
    <source>
        <dbReference type="EMBL" id="EKO40331.1"/>
    </source>
</evidence>
<sequence length="486" mass="53127">MLFNSYIFLFAFLPLAWAGFAALCRRDDRRPAKIWIILCSLAFYGWFNPTDLPVILGSIGVNFALARAIAAGPARRRALLFAWGAAANTALLAYYKYTRFFVLDVLAPLGLTLPAPHIELPLGISFFTFQQIIFLRDIKNGAVTDFRFLDYVFCVTFFPHLIAGPIIKYKNILAQLVSRAFFGVSSVATAWGFSWLALGLAKKVLIADRIAPLANEVFGLAASGGSLGAATAWAGALAYTFQIYFDFSGYSDMAIGLALLFKIELPVNFDSPYKSRSIVEFWRRWHITLSWFLRECLYIPFGGNRKGPFRQYVNLLATMLLGGLWHGAGYGFVLWGGLHGLALAATHAYGRLRGSARPLPAWLAVGGTFTLTLLAWVLFRAETLGAAGRVYAALCGAGAGGGPAHGWPIWVGLTACAGLAFFAPNTQQILAAARPRIEAFLSPGEAAAPGWLSWRPTTAWAVLLALLFLVIVTQLSNATDFLYFQF</sequence>
<evidence type="ECO:0000256" key="6">
    <source>
        <dbReference type="ARBA" id="ARBA00022989"/>
    </source>
</evidence>
<dbReference type="InterPro" id="IPR051085">
    <property type="entry name" value="MB_O-acyltransferase"/>
</dbReference>
<comment type="caution">
    <text evidence="11">The sequence shown here is derived from an EMBL/GenBank/DDBJ whole genome shotgun (WGS) entry which is preliminary data.</text>
</comment>
<reference evidence="11 12" key="1">
    <citation type="submission" date="2012-07" db="EMBL/GenBank/DDBJ databases">
        <title>Draft genome sequence of Desulfovibrio magneticus str. Maddingley MBC34 obtained from a metagenomic sequence of a methanogenic enrichment isolated from coal-seam formation water in Victoria, Australia.</title>
        <authorList>
            <person name="Greenfield P."/>
            <person name="Hendry P."/>
            <person name="Li D."/>
            <person name="Rosewarne C.P."/>
            <person name="Tran-Dinh N."/>
            <person name="Elbourne L.D.H."/>
            <person name="Paulsen I.T."/>
            <person name="Midgley D.J."/>
        </authorList>
    </citation>
    <scope>NUCLEOTIDE SEQUENCE [LARGE SCALE GENOMIC DNA]</scope>
    <source>
        <strain evidence="12">Maddingley MBC34</strain>
    </source>
</reference>
<dbReference type="GO" id="GO:0016746">
    <property type="term" value="F:acyltransferase activity"/>
    <property type="evidence" value="ECO:0007669"/>
    <property type="project" value="UniProtKB-KW"/>
</dbReference>
<dbReference type="PATRIC" id="fig|1206767.3.peg.911"/>
<feature type="transmembrane region" description="Helical" evidence="10">
    <location>
        <begin position="213"/>
        <end position="235"/>
    </location>
</feature>
<evidence type="ECO:0000256" key="3">
    <source>
        <dbReference type="ARBA" id="ARBA00022475"/>
    </source>
</evidence>
<dbReference type="PIRSF" id="PIRSF500217">
    <property type="entry name" value="AlgI"/>
    <property type="match status" value="1"/>
</dbReference>